<comment type="subcellular location">
    <subcellularLocation>
        <location evidence="1">Secreted</location>
    </subcellularLocation>
</comment>
<evidence type="ECO:0000259" key="8">
    <source>
        <dbReference type="PROSITE" id="PS50279"/>
    </source>
</evidence>
<dbReference type="Pfam" id="PF00014">
    <property type="entry name" value="Kunitz_BPTI"/>
    <property type="match status" value="1"/>
</dbReference>
<dbReference type="InterPro" id="IPR020901">
    <property type="entry name" value="Prtase_inh_Kunz-CS"/>
</dbReference>
<dbReference type="InterPro" id="IPR036645">
    <property type="entry name" value="Elafin-like_sf"/>
</dbReference>
<accession>A0A8C6QQD1</accession>
<dbReference type="SMART" id="SM00131">
    <property type="entry name" value="KU"/>
    <property type="match status" value="1"/>
</dbReference>
<name>A0A8C6QQD1_NANGA</name>
<evidence type="ECO:0000256" key="2">
    <source>
        <dbReference type="ARBA" id="ARBA00022525"/>
    </source>
</evidence>
<dbReference type="GO" id="GO:1901318">
    <property type="term" value="P:negative regulation of flagellated sperm motility"/>
    <property type="evidence" value="ECO:0007669"/>
    <property type="project" value="Ensembl"/>
</dbReference>
<evidence type="ECO:0000256" key="3">
    <source>
        <dbReference type="ARBA" id="ARBA00022690"/>
    </source>
</evidence>
<evidence type="ECO:0000256" key="6">
    <source>
        <dbReference type="ARBA" id="ARBA00023157"/>
    </source>
</evidence>
<dbReference type="GO" id="GO:0032991">
    <property type="term" value="C:protein-containing complex"/>
    <property type="evidence" value="ECO:0007669"/>
    <property type="project" value="Ensembl"/>
</dbReference>
<dbReference type="FunFam" id="4.10.75.10:FF:000004">
    <property type="entry name" value="WAP four-disulfide core domain 6A"/>
    <property type="match status" value="1"/>
</dbReference>
<protein>
    <submittedName>
        <fullName evidence="10">Epididymal peptidase inhibitor</fullName>
    </submittedName>
</protein>
<dbReference type="PROSITE" id="PS00280">
    <property type="entry name" value="BPTI_KUNITZ_1"/>
    <property type="match status" value="1"/>
</dbReference>
<dbReference type="SUPFAM" id="SSF57256">
    <property type="entry name" value="Elafin-like"/>
    <property type="match status" value="1"/>
</dbReference>
<evidence type="ECO:0000313" key="11">
    <source>
        <dbReference type="Proteomes" id="UP000694381"/>
    </source>
</evidence>
<keyword evidence="11" id="KW-1185">Reference proteome</keyword>
<gene>
    <name evidence="10" type="primary">LOC103724464</name>
</gene>
<dbReference type="Gene3D" id="4.10.410.10">
    <property type="entry name" value="Pancreatic trypsin inhibitor Kunitz domain"/>
    <property type="match status" value="1"/>
</dbReference>
<dbReference type="GO" id="GO:0009986">
    <property type="term" value="C:cell surface"/>
    <property type="evidence" value="ECO:0007669"/>
    <property type="project" value="Ensembl"/>
</dbReference>
<dbReference type="Ensembl" id="ENSNGAT00000011746.1">
    <property type="protein sequence ID" value="ENSNGAP00000006562.1"/>
    <property type="gene ID" value="ENSNGAG00000009780.1"/>
</dbReference>
<dbReference type="GO" id="GO:0005615">
    <property type="term" value="C:extracellular space"/>
    <property type="evidence" value="ECO:0007669"/>
    <property type="project" value="Ensembl"/>
</dbReference>
<dbReference type="Gene3D" id="4.10.75.10">
    <property type="entry name" value="Elafin-like"/>
    <property type="match status" value="1"/>
</dbReference>
<dbReference type="GO" id="GO:0004867">
    <property type="term" value="F:serine-type endopeptidase inhibitor activity"/>
    <property type="evidence" value="ECO:0007669"/>
    <property type="project" value="UniProtKB-KW"/>
</dbReference>
<evidence type="ECO:0000256" key="5">
    <source>
        <dbReference type="ARBA" id="ARBA00022900"/>
    </source>
</evidence>
<feature type="domain" description="WAP" evidence="9">
    <location>
        <begin position="26"/>
        <end position="73"/>
    </location>
</feature>
<evidence type="ECO:0000313" key="10">
    <source>
        <dbReference type="Ensembl" id="ENSNGAP00000006562.1"/>
    </source>
</evidence>
<dbReference type="GeneTree" id="ENSGT00940000156753"/>
<dbReference type="Pfam" id="PF00095">
    <property type="entry name" value="WAP"/>
    <property type="match status" value="1"/>
</dbReference>
<dbReference type="GO" id="GO:0090281">
    <property type="term" value="P:negative regulation of calcium ion import"/>
    <property type="evidence" value="ECO:0007669"/>
    <property type="project" value="Ensembl"/>
</dbReference>
<dbReference type="InterPro" id="IPR051388">
    <property type="entry name" value="Serpin_venom_toxin"/>
</dbReference>
<dbReference type="InterPro" id="IPR002223">
    <property type="entry name" value="Kunitz_BPTI"/>
</dbReference>
<dbReference type="AlphaFoldDB" id="A0A8C6QQD1"/>
<feature type="domain" description="BPTI/Kunitz inhibitor" evidence="8">
    <location>
        <begin position="77"/>
        <end position="127"/>
    </location>
</feature>
<dbReference type="SMART" id="SM00217">
    <property type="entry name" value="WAP"/>
    <property type="match status" value="1"/>
</dbReference>
<dbReference type="PANTHER" id="PTHR46751:SF2">
    <property type="entry name" value="EPPIN"/>
    <property type="match status" value="1"/>
</dbReference>
<reference evidence="10" key="1">
    <citation type="submission" date="2025-08" db="UniProtKB">
        <authorList>
            <consortium name="Ensembl"/>
        </authorList>
    </citation>
    <scope>IDENTIFICATION</scope>
</reference>
<evidence type="ECO:0000256" key="7">
    <source>
        <dbReference type="SAM" id="SignalP"/>
    </source>
</evidence>
<sequence>MKFSGYVSILMLFVLFANVQRPGLTDWLFPKRCPRIREHCEFRERDLCTRNRQCQKNEKCCIFSCGKKCIDPQQDVCSLPKDAGFCMAYFPRWWYNKENDTCDVFIYGGCQGNNNNFQSQTICQSACQKKRPST</sequence>
<dbReference type="PROSITE" id="PS51390">
    <property type="entry name" value="WAP"/>
    <property type="match status" value="1"/>
</dbReference>
<dbReference type="PRINTS" id="PR00759">
    <property type="entry name" value="BASICPTASE"/>
</dbReference>
<feature type="signal peptide" evidence="7">
    <location>
        <begin position="1"/>
        <end position="25"/>
    </location>
</feature>
<dbReference type="FunFam" id="4.10.410.10:FF:000015">
    <property type="entry name" value="WAP four-disulfide core domain 6A"/>
    <property type="match status" value="1"/>
</dbReference>
<dbReference type="CDD" id="cd22611">
    <property type="entry name" value="Kunitz_eppin"/>
    <property type="match status" value="1"/>
</dbReference>
<evidence type="ECO:0000256" key="4">
    <source>
        <dbReference type="ARBA" id="ARBA00022729"/>
    </source>
</evidence>
<dbReference type="OrthoDB" id="4473401at2759"/>
<keyword evidence="6" id="KW-1015">Disulfide bond</keyword>
<dbReference type="GeneID" id="103724464"/>
<reference evidence="10" key="2">
    <citation type="submission" date="2025-09" db="UniProtKB">
        <authorList>
            <consortium name="Ensembl"/>
        </authorList>
    </citation>
    <scope>IDENTIFICATION</scope>
</reference>
<evidence type="ECO:0000256" key="1">
    <source>
        <dbReference type="ARBA" id="ARBA00004613"/>
    </source>
</evidence>
<feature type="chain" id="PRO_5034579608" evidence="7">
    <location>
        <begin position="26"/>
        <end position="134"/>
    </location>
</feature>
<keyword evidence="4 7" id="KW-0732">Signal</keyword>
<dbReference type="RefSeq" id="XP_017650696.1">
    <property type="nucleotide sequence ID" value="XM_017795207.2"/>
</dbReference>
<dbReference type="PANTHER" id="PTHR46751">
    <property type="entry name" value="EPPIN"/>
    <property type="match status" value="1"/>
</dbReference>
<dbReference type="GO" id="GO:0042742">
    <property type="term" value="P:defense response to bacterium"/>
    <property type="evidence" value="ECO:0007669"/>
    <property type="project" value="Ensembl"/>
</dbReference>
<dbReference type="InterPro" id="IPR036880">
    <property type="entry name" value="Kunitz_BPTI_sf"/>
</dbReference>
<dbReference type="Proteomes" id="UP000694381">
    <property type="component" value="Unassembled WGS sequence"/>
</dbReference>
<keyword evidence="3" id="KW-0646">Protease inhibitor</keyword>
<keyword evidence="2" id="KW-0964">Secreted</keyword>
<dbReference type="GO" id="GO:0001669">
    <property type="term" value="C:acrosomal vesicle"/>
    <property type="evidence" value="ECO:0007669"/>
    <property type="project" value="Ensembl"/>
</dbReference>
<dbReference type="OMA" id="CCVFNCG"/>
<dbReference type="SUPFAM" id="SSF57362">
    <property type="entry name" value="BPTI-like"/>
    <property type="match status" value="1"/>
</dbReference>
<evidence type="ECO:0000259" key="9">
    <source>
        <dbReference type="PROSITE" id="PS51390"/>
    </source>
</evidence>
<dbReference type="InterPro" id="IPR008197">
    <property type="entry name" value="WAP_dom"/>
</dbReference>
<keyword evidence="5" id="KW-0722">Serine protease inhibitor</keyword>
<organism evidence="10 11">
    <name type="scientific">Nannospalax galili</name>
    <name type="common">Northern Israeli blind subterranean mole rat</name>
    <name type="synonym">Spalax galili</name>
    <dbReference type="NCBI Taxonomy" id="1026970"/>
    <lineage>
        <taxon>Eukaryota</taxon>
        <taxon>Metazoa</taxon>
        <taxon>Chordata</taxon>
        <taxon>Craniata</taxon>
        <taxon>Vertebrata</taxon>
        <taxon>Euteleostomi</taxon>
        <taxon>Mammalia</taxon>
        <taxon>Eutheria</taxon>
        <taxon>Euarchontoglires</taxon>
        <taxon>Glires</taxon>
        <taxon>Rodentia</taxon>
        <taxon>Myomorpha</taxon>
        <taxon>Muroidea</taxon>
        <taxon>Spalacidae</taxon>
        <taxon>Spalacinae</taxon>
        <taxon>Nannospalax</taxon>
    </lineage>
</organism>
<dbReference type="PROSITE" id="PS50279">
    <property type="entry name" value="BPTI_KUNITZ_2"/>
    <property type="match status" value="1"/>
</dbReference>
<proteinExistence type="predicted"/>